<dbReference type="PANTHER" id="PTHR10509">
    <property type="entry name" value="O-METHYLTRANSFERASE-RELATED"/>
    <property type="match status" value="1"/>
</dbReference>
<dbReference type="InterPro" id="IPR050362">
    <property type="entry name" value="Cation-dep_OMT"/>
</dbReference>
<dbReference type="EMBL" id="CP017812">
    <property type="protein sequence ID" value="AOZ72311.1"/>
    <property type="molecule type" value="Genomic_DNA"/>
</dbReference>
<dbReference type="CDD" id="cd02440">
    <property type="entry name" value="AdoMet_MTases"/>
    <property type="match status" value="1"/>
</dbReference>
<reference evidence="4 5" key="1">
    <citation type="submission" date="2016-10" db="EMBL/GenBank/DDBJ databases">
        <title>Actinomyces aegypiusis sp. nov., isolated from the Aegypius monachus in Qinghai Tibet Plateau China.</title>
        <authorList>
            <person name="Wang Y."/>
        </authorList>
    </citation>
    <scope>NUCLEOTIDE SEQUENCE [LARGE SCALE GENOMIC DNA]</scope>
    <source>
        <strain evidence="4 5">VUL4_3</strain>
    </source>
</reference>
<dbReference type="Pfam" id="PF01596">
    <property type="entry name" value="Methyltransf_3"/>
    <property type="match status" value="1"/>
</dbReference>
<dbReference type="STRING" id="1912795.BK816_02510"/>
<evidence type="ECO:0000313" key="4">
    <source>
        <dbReference type="EMBL" id="AOZ72311.1"/>
    </source>
</evidence>
<evidence type="ECO:0000313" key="5">
    <source>
        <dbReference type="Proteomes" id="UP000176288"/>
    </source>
</evidence>
<keyword evidence="5" id="KW-1185">Reference proteome</keyword>
<keyword evidence="3" id="KW-0949">S-adenosyl-L-methionine</keyword>
<dbReference type="PROSITE" id="PS51682">
    <property type="entry name" value="SAM_OMT_I"/>
    <property type="match status" value="1"/>
</dbReference>
<dbReference type="InterPro" id="IPR002935">
    <property type="entry name" value="SAM_O-MeTrfase"/>
</dbReference>
<dbReference type="PANTHER" id="PTHR10509:SF85">
    <property type="entry name" value="O-METHYLTRANSFERASE RV1220C-RELATED"/>
    <property type="match status" value="1"/>
</dbReference>
<evidence type="ECO:0000256" key="2">
    <source>
        <dbReference type="ARBA" id="ARBA00022679"/>
    </source>
</evidence>
<dbReference type="Gene3D" id="3.40.50.150">
    <property type="entry name" value="Vaccinia Virus protein VP39"/>
    <property type="match status" value="1"/>
</dbReference>
<keyword evidence="2 4" id="KW-0808">Transferase</keyword>
<proteinExistence type="predicted"/>
<dbReference type="SUPFAM" id="SSF53335">
    <property type="entry name" value="S-adenosyl-L-methionine-dependent methyltransferases"/>
    <property type="match status" value="1"/>
</dbReference>
<dbReference type="InterPro" id="IPR029063">
    <property type="entry name" value="SAM-dependent_MTases_sf"/>
</dbReference>
<dbReference type="GO" id="GO:0008757">
    <property type="term" value="F:S-adenosylmethionine-dependent methyltransferase activity"/>
    <property type="evidence" value="ECO:0007669"/>
    <property type="project" value="TreeGrafter"/>
</dbReference>
<dbReference type="Proteomes" id="UP000176288">
    <property type="component" value="Chromosome"/>
</dbReference>
<protein>
    <submittedName>
        <fullName evidence="4">Methyltransferase</fullName>
    </submittedName>
</protein>
<organism evidence="4 5">
    <name type="scientific">Boudabousia tangfeifanii</name>
    <dbReference type="NCBI Taxonomy" id="1912795"/>
    <lineage>
        <taxon>Bacteria</taxon>
        <taxon>Bacillati</taxon>
        <taxon>Actinomycetota</taxon>
        <taxon>Actinomycetes</taxon>
        <taxon>Actinomycetales</taxon>
        <taxon>Actinomycetaceae</taxon>
        <taxon>Boudabousia</taxon>
    </lineage>
</organism>
<gene>
    <name evidence="4" type="ORF">BK816_02510</name>
</gene>
<sequence>MVDIALSWDFTEEFVTEDEVLTQARLKAEELGASPVPPSVGALLKLLANLSGARAVFEIGTGGGVSGLYLLSGMPANGVLTSIDAEGEFQRLARANFTAAGYESTRVRLFNARALDMMPRMNQGAYDLVFIDGDSLEVPYYLPQADRMLRPGGLLIITHALLGGDVANPAKRDEKTAGMRQVVTDLGKAEDYETTVLPVADGLLVAHKVAAAN</sequence>
<dbReference type="GO" id="GO:0008171">
    <property type="term" value="F:O-methyltransferase activity"/>
    <property type="evidence" value="ECO:0007669"/>
    <property type="project" value="InterPro"/>
</dbReference>
<evidence type="ECO:0000256" key="1">
    <source>
        <dbReference type="ARBA" id="ARBA00022603"/>
    </source>
</evidence>
<accession>A0A1D9MIZ3</accession>
<dbReference type="KEGG" id="avu:BK816_02510"/>
<name>A0A1D9MIZ3_9ACTO</name>
<dbReference type="AlphaFoldDB" id="A0A1D9MIZ3"/>
<keyword evidence="1 4" id="KW-0489">Methyltransferase</keyword>
<evidence type="ECO:0000256" key="3">
    <source>
        <dbReference type="ARBA" id="ARBA00022691"/>
    </source>
</evidence>
<dbReference type="GO" id="GO:0032259">
    <property type="term" value="P:methylation"/>
    <property type="evidence" value="ECO:0007669"/>
    <property type="project" value="UniProtKB-KW"/>
</dbReference>
<dbReference type="OrthoDB" id="4774874at2"/>